<organism evidence="8 9">
    <name type="scientific">Cadophora malorum</name>
    <dbReference type="NCBI Taxonomy" id="108018"/>
    <lineage>
        <taxon>Eukaryota</taxon>
        <taxon>Fungi</taxon>
        <taxon>Dikarya</taxon>
        <taxon>Ascomycota</taxon>
        <taxon>Pezizomycotina</taxon>
        <taxon>Leotiomycetes</taxon>
        <taxon>Helotiales</taxon>
        <taxon>Ploettnerulaceae</taxon>
        <taxon>Cadophora</taxon>
    </lineage>
</organism>
<sequence length="384" mass="42487">MESKPNWRSKLGASERYENIEKLKKSIEAKGLSSTGTAHKSAFTVETEAYNTSVSREAYDEACSAIINESPPDLSDPEPAPTSPGIPIGNYQNCHHIASGLVAEVYQSKTVALKVITETHNVEPHNPAREVKILSSLAHPRIITLTETFKDDEGRLVLVFPFIPLTLAKVIGVGAVPEEVTKNCFRDLFSALVYLHANGIIHRDIKPSNLLLASKTGPAYLSDFGTTWHPNFSSTDEPPDHKVLEVGTTCYRAPETLFGNRAYDTSLDMWAAGTMLVECLRKPPSTLFESRETSEDGNQLGLILSIFKTIGTPTEEIWPEAKNFSTPPFKWYQEFPGKSWEELLPGASEEARDLVKKLVCFESGKRATAAEALAHEYLNIHQNK</sequence>
<dbReference type="GO" id="GO:0010468">
    <property type="term" value="P:regulation of gene expression"/>
    <property type="evidence" value="ECO:0007669"/>
    <property type="project" value="TreeGrafter"/>
</dbReference>
<protein>
    <recommendedName>
        <fullName evidence="2">cyclin-dependent kinase</fullName>
        <ecNumber evidence="2">2.7.11.22</ecNumber>
    </recommendedName>
</protein>
<evidence type="ECO:0000256" key="6">
    <source>
        <dbReference type="ARBA" id="ARBA00048367"/>
    </source>
</evidence>
<dbReference type="PROSITE" id="PS50011">
    <property type="entry name" value="PROTEIN_KINASE_DOM"/>
    <property type="match status" value="1"/>
</dbReference>
<dbReference type="GO" id="GO:0005634">
    <property type="term" value="C:nucleus"/>
    <property type="evidence" value="ECO:0007669"/>
    <property type="project" value="TreeGrafter"/>
</dbReference>
<evidence type="ECO:0000256" key="5">
    <source>
        <dbReference type="ARBA" id="ARBA00047811"/>
    </source>
</evidence>
<dbReference type="GO" id="GO:0000082">
    <property type="term" value="P:G1/S transition of mitotic cell cycle"/>
    <property type="evidence" value="ECO:0007669"/>
    <property type="project" value="TreeGrafter"/>
</dbReference>
<dbReference type="GO" id="GO:0030332">
    <property type="term" value="F:cyclin binding"/>
    <property type="evidence" value="ECO:0007669"/>
    <property type="project" value="TreeGrafter"/>
</dbReference>
<dbReference type="GO" id="GO:0004693">
    <property type="term" value="F:cyclin-dependent protein serine/threonine kinase activity"/>
    <property type="evidence" value="ECO:0007669"/>
    <property type="project" value="UniProtKB-EC"/>
</dbReference>
<dbReference type="PROSITE" id="PS00108">
    <property type="entry name" value="PROTEIN_KINASE_ST"/>
    <property type="match status" value="1"/>
</dbReference>
<dbReference type="Proteomes" id="UP000664132">
    <property type="component" value="Unassembled WGS sequence"/>
</dbReference>
<dbReference type="GO" id="GO:0010389">
    <property type="term" value="P:regulation of G2/M transition of mitotic cell cycle"/>
    <property type="evidence" value="ECO:0007669"/>
    <property type="project" value="TreeGrafter"/>
</dbReference>
<comment type="similarity">
    <text evidence="1">Belongs to the protein kinase superfamily. CMGC Ser/Thr protein kinase family. CDC2/CDKX subfamily.</text>
</comment>
<dbReference type="SUPFAM" id="SSF56112">
    <property type="entry name" value="Protein kinase-like (PK-like)"/>
    <property type="match status" value="1"/>
</dbReference>
<dbReference type="Gene3D" id="1.10.510.10">
    <property type="entry name" value="Transferase(Phosphotransferase) domain 1"/>
    <property type="match status" value="1"/>
</dbReference>
<comment type="catalytic activity">
    <reaction evidence="6">
        <text>L-seryl-[protein] + ATP = O-phospho-L-seryl-[protein] + ADP + H(+)</text>
        <dbReference type="Rhea" id="RHEA:17989"/>
        <dbReference type="Rhea" id="RHEA-COMP:9863"/>
        <dbReference type="Rhea" id="RHEA-COMP:11604"/>
        <dbReference type="ChEBI" id="CHEBI:15378"/>
        <dbReference type="ChEBI" id="CHEBI:29999"/>
        <dbReference type="ChEBI" id="CHEBI:30616"/>
        <dbReference type="ChEBI" id="CHEBI:83421"/>
        <dbReference type="ChEBI" id="CHEBI:456216"/>
        <dbReference type="EC" id="2.7.11.22"/>
    </reaction>
</comment>
<evidence type="ECO:0000256" key="3">
    <source>
        <dbReference type="ARBA" id="ARBA00022741"/>
    </source>
</evidence>
<accession>A0A8H7WA93</accession>
<gene>
    <name evidence="8" type="ORF">IFR04_007884</name>
</gene>
<dbReference type="PANTHER" id="PTHR24056">
    <property type="entry name" value="CELL DIVISION PROTEIN KINASE"/>
    <property type="match status" value="1"/>
</dbReference>
<dbReference type="EC" id="2.7.11.22" evidence="2"/>
<evidence type="ECO:0000313" key="8">
    <source>
        <dbReference type="EMBL" id="KAG4419023.1"/>
    </source>
</evidence>
<evidence type="ECO:0000313" key="9">
    <source>
        <dbReference type="Proteomes" id="UP000664132"/>
    </source>
</evidence>
<dbReference type="GO" id="GO:0007165">
    <property type="term" value="P:signal transduction"/>
    <property type="evidence" value="ECO:0007669"/>
    <property type="project" value="TreeGrafter"/>
</dbReference>
<comment type="caution">
    <text evidence="8">The sequence shown here is derived from an EMBL/GenBank/DDBJ whole genome shotgun (WGS) entry which is preliminary data.</text>
</comment>
<dbReference type="EMBL" id="JAFJYH010000115">
    <property type="protein sequence ID" value="KAG4419023.1"/>
    <property type="molecule type" value="Genomic_DNA"/>
</dbReference>
<name>A0A8H7WA93_9HELO</name>
<evidence type="ECO:0000256" key="4">
    <source>
        <dbReference type="ARBA" id="ARBA00022840"/>
    </source>
</evidence>
<evidence type="ECO:0000256" key="2">
    <source>
        <dbReference type="ARBA" id="ARBA00012425"/>
    </source>
</evidence>
<dbReference type="InterPro" id="IPR011009">
    <property type="entry name" value="Kinase-like_dom_sf"/>
</dbReference>
<reference evidence="8" key="1">
    <citation type="submission" date="2021-02" db="EMBL/GenBank/DDBJ databases">
        <title>Genome sequence Cadophora malorum strain M34.</title>
        <authorList>
            <person name="Stefanovic E."/>
            <person name="Vu D."/>
            <person name="Scully C."/>
            <person name="Dijksterhuis J."/>
            <person name="Roader J."/>
            <person name="Houbraken J."/>
        </authorList>
    </citation>
    <scope>NUCLEOTIDE SEQUENCE</scope>
    <source>
        <strain evidence="8">M34</strain>
    </source>
</reference>
<keyword evidence="4" id="KW-0067">ATP-binding</keyword>
<dbReference type="InterPro" id="IPR008271">
    <property type="entry name" value="Ser/Thr_kinase_AS"/>
</dbReference>
<dbReference type="Pfam" id="PF00069">
    <property type="entry name" value="Pkinase"/>
    <property type="match status" value="1"/>
</dbReference>
<dbReference type="OrthoDB" id="413582at2759"/>
<keyword evidence="9" id="KW-1185">Reference proteome</keyword>
<comment type="catalytic activity">
    <reaction evidence="5">
        <text>L-threonyl-[protein] + ATP = O-phospho-L-threonyl-[protein] + ADP + H(+)</text>
        <dbReference type="Rhea" id="RHEA:46608"/>
        <dbReference type="Rhea" id="RHEA-COMP:11060"/>
        <dbReference type="Rhea" id="RHEA-COMP:11605"/>
        <dbReference type="ChEBI" id="CHEBI:15378"/>
        <dbReference type="ChEBI" id="CHEBI:30013"/>
        <dbReference type="ChEBI" id="CHEBI:30616"/>
        <dbReference type="ChEBI" id="CHEBI:61977"/>
        <dbReference type="ChEBI" id="CHEBI:456216"/>
        <dbReference type="EC" id="2.7.11.22"/>
    </reaction>
</comment>
<dbReference type="GO" id="GO:0000307">
    <property type="term" value="C:cyclin-dependent protein kinase holoenzyme complex"/>
    <property type="evidence" value="ECO:0007669"/>
    <property type="project" value="TreeGrafter"/>
</dbReference>
<keyword evidence="3" id="KW-0547">Nucleotide-binding</keyword>
<dbReference type="Gene3D" id="3.30.200.20">
    <property type="entry name" value="Phosphorylase Kinase, domain 1"/>
    <property type="match status" value="1"/>
</dbReference>
<evidence type="ECO:0000256" key="1">
    <source>
        <dbReference type="ARBA" id="ARBA00006485"/>
    </source>
</evidence>
<proteinExistence type="inferred from homology"/>
<dbReference type="GO" id="GO:0005737">
    <property type="term" value="C:cytoplasm"/>
    <property type="evidence" value="ECO:0007669"/>
    <property type="project" value="TreeGrafter"/>
</dbReference>
<feature type="domain" description="Protein kinase" evidence="7">
    <location>
        <begin position="91"/>
        <end position="378"/>
    </location>
</feature>
<dbReference type="InterPro" id="IPR000719">
    <property type="entry name" value="Prot_kinase_dom"/>
</dbReference>
<dbReference type="GO" id="GO:0005524">
    <property type="term" value="F:ATP binding"/>
    <property type="evidence" value="ECO:0007669"/>
    <property type="project" value="UniProtKB-KW"/>
</dbReference>
<dbReference type="PANTHER" id="PTHR24056:SF576">
    <property type="entry name" value="SERINE_THREONINE-PROTEIN KINASE CSK1"/>
    <property type="match status" value="1"/>
</dbReference>
<dbReference type="InterPro" id="IPR050108">
    <property type="entry name" value="CDK"/>
</dbReference>
<evidence type="ECO:0000259" key="7">
    <source>
        <dbReference type="PROSITE" id="PS50011"/>
    </source>
</evidence>
<dbReference type="SMART" id="SM00220">
    <property type="entry name" value="S_TKc"/>
    <property type="match status" value="1"/>
</dbReference>
<dbReference type="AlphaFoldDB" id="A0A8H7WA93"/>